<dbReference type="EMBL" id="VULR01000024">
    <property type="protein sequence ID" value="MSS44375.1"/>
    <property type="molecule type" value="Genomic_DNA"/>
</dbReference>
<dbReference type="InterPro" id="IPR004484">
    <property type="entry name" value="CbiA/CobB_synth"/>
</dbReference>
<dbReference type="OrthoDB" id="9764035at2"/>
<evidence type="ECO:0000256" key="3">
    <source>
        <dbReference type="ARBA" id="ARBA00022741"/>
    </source>
</evidence>
<dbReference type="InterPro" id="IPR002586">
    <property type="entry name" value="CobQ/CobB/MinD/ParA_Nub-bd_dom"/>
</dbReference>
<feature type="domain" description="CobQ/CobB/MinD/ParA nucleotide binding" evidence="7">
    <location>
        <begin position="4"/>
        <end position="185"/>
    </location>
</feature>
<dbReference type="InterPro" id="IPR029062">
    <property type="entry name" value="Class_I_gatase-like"/>
</dbReference>
<dbReference type="RefSeq" id="WP_154485045.1">
    <property type="nucleotide sequence ID" value="NZ_VULR01000024.1"/>
</dbReference>
<dbReference type="SUPFAM" id="SSF52317">
    <property type="entry name" value="Class I glutamine amidotransferase-like"/>
    <property type="match status" value="1"/>
</dbReference>
<proteinExistence type="predicted"/>
<evidence type="ECO:0000256" key="1">
    <source>
        <dbReference type="ARBA" id="ARBA00001946"/>
    </source>
</evidence>
<comment type="cofactor">
    <cofactor evidence="1">
        <name>Mg(2+)</name>
        <dbReference type="ChEBI" id="CHEBI:18420"/>
    </cofactor>
</comment>
<dbReference type="NCBIfam" id="NF002204">
    <property type="entry name" value="PRK01077.1"/>
    <property type="match status" value="1"/>
</dbReference>
<protein>
    <submittedName>
        <fullName evidence="9">Cobyrinate a,c-diamide synthase</fullName>
    </submittedName>
</protein>
<evidence type="ECO:0000313" key="10">
    <source>
        <dbReference type="Proteomes" id="UP000462760"/>
    </source>
</evidence>
<dbReference type="NCBIfam" id="TIGR00379">
    <property type="entry name" value="cobB"/>
    <property type="match status" value="1"/>
</dbReference>
<name>A0A844FKK9_9FIRM</name>
<feature type="domain" description="CobB/CobQ-like glutamine amidotransferase" evidence="8">
    <location>
        <begin position="237"/>
        <end position="420"/>
    </location>
</feature>
<dbReference type="Proteomes" id="UP000462760">
    <property type="component" value="Unassembled WGS sequence"/>
</dbReference>
<evidence type="ECO:0000256" key="6">
    <source>
        <dbReference type="ARBA" id="ARBA00022962"/>
    </source>
</evidence>
<evidence type="ECO:0000259" key="7">
    <source>
        <dbReference type="Pfam" id="PF01656"/>
    </source>
</evidence>
<dbReference type="Gene3D" id="3.40.50.880">
    <property type="match status" value="1"/>
</dbReference>
<keyword evidence="3" id="KW-0547">Nucleotide-binding</keyword>
<dbReference type="InterPro" id="IPR027417">
    <property type="entry name" value="P-loop_NTPase"/>
</dbReference>
<organism evidence="9 10">
    <name type="scientific">Anaerosalibacter bizertensis</name>
    <dbReference type="NCBI Taxonomy" id="932217"/>
    <lineage>
        <taxon>Bacteria</taxon>
        <taxon>Bacillati</taxon>
        <taxon>Bacillota</taxon>
        <taxon>Tissierellia</taxon>
        <taxon>Tissierellales</taxon>
        <taxon>Sporanaerobacteraceae</taxon>
        <taxon>Anaerosalibacter</taxon>
    </lineage>
</organism>
<dbReference type="PANTHER" id="PTHR43873">
    <property type="entry name" value="COBYRINATE A,C-DIAMIDE SYNTHASE"/>
    <property type="match status" value="1"/>
</dbReference>
<comment type="caution">
    <text evidence="9">The sequence shown here is derived from an EMBL/GenBank/DDBJ whole genome shotgun (WGS) entry which is preliminary data.</text>
</comment>
<dbReference type="SUPFAM" id="SSF52540">
    <property type="entry name" value="P-loop containing nucleoside triphosphate hydrolases"/>
    <property type="match status" value="1"/>
</dbReference>
<dbReference type="AlphaFoldDB" id="A0A844FKK9"/>
<evidence type="ECO:0000256" key="4">
    <source>
        <dbReference type="ARBA" id="ARBA00022840"/>
    </source>
</evidence>
<sequence>MKMLMITAPSSGSGKTLITLGLIRALKKRKIDVCGYKTGPDYIDTSFLGKASGKRPGNLDIHLMGVDGIKSAIAMGDGEYGIIEGAMGYFDGIYNTFENSSFDISKKLDVNAVLVYTPGGEMFSVIPKIKGMVDFEGSKIKGVILNKVTKAMYILLKEQIEKYVGIKVLGFVEKDSELDIESRHLGLIQTEELENIEDIIEKASIHIEKSVDIDEIMKLMKVVEVPKFIYPRKRDITVAVAYDKAFSFYYIENLKLLENTCNVVYFSPLKDKELPSCDLLYLGGGYPEVFKDELSKNKSMLKSIKTFAEDGGYIYGECGGFMYLVRDIEGSEMCNIFKGSSTMTNRLQRFGYINIELLKDCMLGEKGDILNANEFHKSITNIDGEEIYRIKKPIGKRSWSCGYEYKNVLAGYPHIHFFSNMKAFNYLLDNVENNMER</sequence>
<evidence type="ECO:0000313" key="9">
    <source>
        <dbReference type="EMBL" id="MSS44375.1"/>
    </source>
</evidence>
<evidence type="ECO:0000256" key="5">
    <source>
        <dbReference type="ARBA" id="ARBA00022842"/>
    </source>
</evidence>
<dbReference type="Gene3D" id="3.40.50.300">
    <property type="entry name" value="P-loop containing nucleotide triphosphate hydrolases"/>
    <property type="match status" value="2"/>
</dbReference>
<dbReference type="GO" id="GO:0042242">
    <property type="term" value="F:cobyrinic acid a,c-diamide synthase activity"/>
    <property type="evidence" value="ECO:0007669"/>
    <property type="project" value="InterPro"/>
</dbReference>
<dbReference type="CDD" id="cd03130">
    <property type="entry name" value="GATase1_CobB"/>
    <property type="match status" value="1"/>
</dbReference>
<dbReference type="GO" id="GO:0005524">
    <property type="term" value="F:ATP binding"/>
    <property type="evidence" value="ECO:0007669"/>
    <property type="project" value="UniProtKB-KW"/>
</dbReference>
<dbReference type="Pfam" id="PF07685">
    <property type="entry name" value="GATase_3"/>
    <property type="match status" value="1"/>
</dbReference>
<dbReference type="Pfam" id="PF01656">
    <property type="entry name" value="CbiA"/>
    <property type="match status" value="1"/>
</dbReference>
<accession>A0A844FKK9</accession>
<dbReference type="PANTHER" id="PTHR43873:SF1">
    <property type="entry name" value="COBYRINATE A,C-DIAMIDE SYNTHASE"/>
    <property type="match status" value="1"/>
</dbReference>
<keyword evidence="5" id="KW-0460">Magnesium</keyword>
<reference evidence="9 10" key="1">
    <citation type="submission" date="2019-08" db="EMBL/GenBank/DDBJ databases">
        <title>In-depth cultivation of the pig gut microbiome towards novel bacterial diversity and tailored functional studies.</title>
        <authorList>
            <person name="Wylensek D."/>
            <person name="Hitch T.C.A."/>
            <person name="Clavel T."/>
        </authorList>
    </citation>
    <scope>NUCLEOTIDE SEQUENCE [LARGE SCALE GENOMIC DNA]</scope>
    <source>
        <strain evidence="9 10">Med78-601-WT-4W-RMD-3</strain>
    </source>
</reference>
<evidence type="ECO:0000256" key="2">
    <source>
        <dbReference type="ARBA" id="ARBA00022598"/>
    </source>
</evidence>
<keyword evidence="6" id="KW-0315">Glutamine amidotransferase</keyword>
<gene>
    <name evidence="9" type="ORF">FYJ27_11755</name>
</gene>
<dbReference type="PROSITE" id="PS51274">
    <property type="entry name" value="GATASE_COBBQ"/>
    <property type="match status" value="1"/>
</dbReference>
<dbReference type="InterPro" id="IPR011698">
    <property type="entry name" value="GATase_3"/>
</dbReference>
<keyword evidence="4" id="KW-0067">ATP-binding</keyword>
<evidence type="ECO:0000259" key="8">
    <source>
        <dbReference type="Pfam" id="PF07685"/>
    </source>
</evidence>
<keyword evidence="2" id="KW-0436">Ligase</keyword>